<name>A0A9P6NHV5_9BASI</name>
<reference evidence="2" key="1">
    <citation type="submission" date="2013-11" db="EMBL/GenBank/DDBJ databases">
        <title>Genome sequence of the fusiform rust pathogen reveals effectors for host alternation and coevolution with pine.</title>
        <authorList>
            <consortium name="DOE Joint Genome Institute"/>
            <person name="Smith K."/>
            <person name="Pendleton A."/>
            <person name="Kubisiak T."/>
            <person name="Anderson C."/>
            <person name="Salamov A."/>
            <person name="Aerts A."/>
            <person name="Riley R."/>
            <person name="Clum A."/>
            <person name="Lindquist E."/>
            <person name="Ence D."/>
            <person name="Campbell M."/>
            <person name="Kronenberg Z."/>
            <person name="Feau N."/>
            <person name="Dhillon B."/>
            <person name="Hamelin R."/>
            <person name="Burleigh J."/>
            <person name="Smith J."/>
            <person name="Yandell M."/>
            <person name="Nelson C."/>
            <person name="Grigoriev I."/>
            <person name="Davis J."/>
        </authorList>
    </citation>
    <scope>NUCLEOTIDE SEQUENCE</scope>
    <source>
        <strain evidence="2">G11</strain>
    </source>
</reference>
<dbReference type="Proteomes" id="UP000886653">
    <property type="component" value="Unassembled WGS sequence"/>
</dbReference>
<evidence type="ECO:0000256" key="1">
    <source>
        <dbReference type="SAM" id="Phobius"/>
    </source>
</evidence>
<protein>
    <submittedName>
        <fullName evidence="2">Uncharacterized protein</fullName>
    </submittedName>
</protein>
<dbReference type="EMBL" id="MU167263">
    <property type="protein sequence ID" value="KAG0146264.1"/>
    <property type="molecule type" value="Genomic_DNA"/>
</dbReference>
<gene>
    <name evidence="2" type="ORF">CROQUDRAFT_92883</name>
</gene>
<proteinExistence type="predicted"/>
<sequence>MNKLGPHSSLIIETLYLFAFTYHLSASLYSVLFRYRPRGLLCTFTNISFFSDLRQCDSSLDVAASYKLWRHELVQLHNCDSEGYRMKSGSKIGSHRDVLTQPTFLDPQRHTHEGKLILK</sequence>
<keyword evidence="1" id="KW-1133">Transmembrane helix</keyword>
<feature type="transmembrane region" description="Helical" evidence="1">
    <location>
        <begin position="15"/>
        <end position="33"/>
    </location>
</feature>
<evidence type="ECO:0000313" key="2">
    <source>
        <dbReference type="EMBL" id="KAG0146264.1"/>
    </source>
</evidence>
<accession>A0A9P6NHV5</accession>
<comment type="caution">
    <text evidence="2">The sequence shown here is derived from an EMBL/GenBank/DDBJ whole genome shotgun (WGS) entry which is preliminary data.</text>
</comment>
<keyword evidence="1" id="KW-0472">Membrane</keyword>
<keyword evidence="3" id="KW-1185">Reference proteome</keyword>
<keyword evidence="1" id="KW-0812">Transmembrane</keyword>
<dbReference type="AlphaFoldDB" id="A0A9P6NHV5"/>
<evidence type="ECO:0000313" key="3">
    <source>
        <dbReference type="Proteomes" id="UP000886653"/>
    </source>
</evidence>
<organism evidence="2 3">
    <name type="scientific">Cronartium quercuum f. sp. fusiforme G11</name>
    <dbReference type="NCBI Taxonomy" id="708437"/>
    <lineage>
        <taxon>Eukaryota</taxon>
        <taxon>Fungi</taxon>
        <taxon>Dikarya</taxon>
        <taxon>Basidiomycota</taxon>
        <taxon>Pucciniomycotina</taxon>
        <taxon>Pucciniomycetes</taxon>
        <taxon>Pucciniales</taxon>
        <taxon>Coleosporiaceae</taxon>
        <taxon>Cronartium</taxon>
    </lineage>
</organism>